<evidence type="ECO:0000313" key="3">
    <source>
        <dbReference type="Proteomes" id="UP001341135"/>
    </source>
</evidence>
<dbReference type="Proteomes" id="UP001341135">
    <property type="component" value="Chromosome"/>
</dbReference>
<name>A0ABN6ZVB9_9CREN</name>
<dbReference type="EMBL" id="AP028907">
    <property type="protein sequence ID" value="BES82296.1"/>
    <property type="molecule type" value="Genomic_DNA"/>
</dbReference>
<protein>
    <submittedName>
        <fullName evidence="2">Uncharacterized protein</fullName>
    </submittedName>
</protein>
<evidence type="ECO:0000256" key="1">
    <source>
        <dbReference type="SAM" id="MobiDB-lite"/>
    </source>
</evidence>
<feature type="compositionally biased region" description="Polar residues" evidence="1">
    <location>
        <begin position="9"/>
        <end position="26"/>
    </location>
</feature>
<sequence>MGPTGPRTLCTTARRPNNQNHSNPFSHQVARTSDTMAYAVQAPRVGAEAPLDAPLACQDKRLLLYKRAIGQLMLRRYTLYRIPP</sequence>
<keyword evidence="3" id="KW-1185">Reference proteome</keyword>
<feature type="region of interest" description="Disordered" evidence="1">
    <location>
        <begin position="1"/>
        <end position="26"/>
    </location>
</feature>
<gene>
    <name evidence="2" type="ORF">PABY_18630</name>
</gene>
<organism evidence="2 3">
    <name type="scientific">Pyrodictium abyssi</name>
    <dbReference type="NCBI Taxonomy" id="54256"/>
    <lineage>
        <taxon>Archaea</taxon>
        <taxon>Thermoproteota</taxon>
        <taxon>Thermoprotei</taxon>
        <taxon>Desulfurococcales</taxon>
        <taxon>Pyrodictiaceae</taxon>
        <taxon>Pyrodictium</taxon>
    </lineage>
</organism>
<proteinExistence type="predicted"/>
<evidence type="ECO:0000313" key="2">
    <source>
        <dbReference type="EMBL" id="BES82296.1"/>
    </source>
</evidence>
<reference evidence="2 3" key="1">
    <citation type="submission" date="2023-09" db="EMBL/GenBank/DDBJ databases">
        <title>Pyrofollis japonicus gen. nov. sp. nov., a novel member of the family Pyrodictiaceae isolated from the Iheya North hydrothermal field.</title>
        <authorList>
            <person name="Miyazaki U."/>
            <person name="Sanari M."/>
            <person name="Tame A."/>
            <person name="Kitajima M."/>
            <person name="Okamoto A."/>
            <person name="Sawayama S."/>
            <person name="Miyazaki J."/>
            <person name="Takai K."/>
            <person name="Nakagawa S."/>
        </authorList>
    </citation>
    <scope>NUCLEOTIDE SEQUENCE [LARGE SCALE GENOMIC DNA]</scope>
    <source>
        <strain evidence="2 3">AV2</strain>
    </source>
</reference>
<accession>A0ABN6ZVB9</accession>